<dbReference type="GO" id="GO:0004497">
    <property type="term" value="F:monooxygenase activity"/>
    <property type="evidence" value="ECO:0007669"/>
    <property type="project" value="InterPro"/>
</dbReference>
<reference evidence="1 2" key="1">
    <citation type="submission" date="2020-03" db="EMBL/GenBank/DDBJ databases">
        <title>Whole genome shotgun sequence of Phytohabitans rumicis NBRC 108638.</title>
        <authorList>
            <person name="Komaki H."/>
            <person name="Tamura T."/>
        </authorList>
    </citation>
    <scope>NUCLEOTIDE SEQUENCE [LARGE SCALE GENOMIC DNA]</scope>
    <source>
        <strain evidence="1 2">NBRC 108638</strain>
    </source>
</reference>
<accession>A0A6V8LJX2</accession>
<reference evidence="1 2" key="2">
    <citation type="submission" date="2020-03" db="EMBL/GenBank/DDBJ databases">
        <authorList>
            <person name="Ichikawa N."/>
            <person name="Kimura A."/>
            <person name="Kitahashi Y."/>
            <person name="Uohara A."/>
        </authorList>
    </citation>
    <scope>NUCLEOTIDE SEQUENCE [LARGE SCALE GENOMIC DNA]</scope>
    <source>
        <strain evidence="1 2">NBRC 108638</strain>
    </source>
</reference>
<gene>
    <name evidence="1" type="ORF">Prum_085610</name>
</gene>
<comment type="caution">
    <text evidence="1">The sequence shown here is derived from an EMBL/GenBank/DDBJ whole genome shotgun (WGS) entry which is preliminary data.</text>
</comment>
<organism evidence="1 2">
    <name type="scientific">Phytohabitans rumicis</name>
    <dbReference type="NCBI Taxonomy" id="1076125"/>
    <lineage>
        <taxon>Bacteria</taxon>
        <taxon>Bacillati</taxon>
        <taxon>Actinomycetota</taxon>
        <taxon>Actinomycetes</taxon>
        <taxon>Micromonosporales</taxon>
        <taxon>Micromonosporaceae</taxon>
    </lineage>
</organism>
<dbReference type="GO" id="GO:0016705">
    <property type="term" value="F:oxidoreductase activity, acting on paired donors, with incorporation or reduction of molecular oxygen"/>
    <property type="evidence" value="ECO:0007669"/>
    <property type="project" value="InterPro"/>
</dbReference>
<dbReference type="Gene3D" id="1.10.630.10">
    <property type="entry name" value="Cytochrome P450"/>
    <property type="match status" value="1"/>
</dbReference>
<dbReference type="AlphaFoldDB" id="A0A6V8LJX2"/>
<dbReference type="Proteomes" id="UP000482960">
    <property type="component" value="Unassembled WGS sequence"/>
</dbReference>
<evidence type="ECO:0000313" key="1">
    <source>
        <dbReference type="EMBL" id="GFJ94919.1"/>
    </source>
</evidence>
<evidence type="ECO:0008006" key="3">
    <source>
        <dbReference type="Google" id="ProtNLM"/>
    </source>
</evidence>
<dbReference type="EMBL" id="BLPG01000001">
    <property type="protein sequence ID" value="GFJ94919.1"/>
    <property type="molecule type" value="Genomic_DNA"/>
</dbReference>
<dbReference type="InterPro" id="IPR036396">
    <property type="entry name" value="Cyt_P450_sf"/>
</dbReference>
<name>A0A6V8LJX2_9ACTN</name>
<keyword evidence="2" id="KW-1185">Reference proteome</keyword>
<dbReference type="GO" id="GO:0005506">
    <property type="term" value="F:iron ion binding"/>
    <property type="evidence" value="ECO:0007669"/>
    <property type="project" value="InterPro"/>
</dbReference>
<dbReference type="SUPFAM" id="SSF48264">
    <property type="entry name" value="Cytochrome P450"/>
    <property type="match status" value="1"/>
</dbReference>
<protein>
    <recommendedName>
        <fullName evidence="3">Cytochrome P450</fullName>
    </recommendedName>
</protein>
<evidence type="ECO:0000313" key="2">
    <source>
        <dbReference type="Proteomes" id="UP000482960"/>
    </source>
</evidence>
<dbReference type="GO" id="GO:0020037">
    <property type="term" value="F:heme binding"/>
    <property type="evidence" value="ECO:0007669"/>
    <property type="project" value="InterPro"/>
</dbReference>
<sequence>MEIVFSGPDDVRAVLADPRFVPPPPGAAGPVGTMAWLRSAVVRFSHGVEHARRRALVVAELATLDPADLRQAAAKLTAPATAEEAARTVPVAVLASALGVPADRIDAVVTAVAQIAAVYLSPGDPARERVADTAVASLLADLEVLRPESTGRGVGVARISILVQAYVGTGVLIREGRDAGRSPRRCARRRR</sequence>
<dbReference type="RefSeq" id="WP_173082252.1">
    <property type="nucleotide sequence ID" value="NZ_BLPG01000001.1"/>
</dbReference>
<proteinExistence type="predicted"/>